<dbReference type="Proteomes" id="UP000777774">
    <property type="component" value="Unassembled WGS sequence"/>
</dbReference>
<dbReference type="EMBL" id="JAAXOY010000055">
    <property type="protein sequence ID" value="NKY38759.1"/>
    <property type="molecule type" value="Genomic_DNA"/>
</dbReference>
<protein>
    <submittedName>
        <fullName evidence="1">Peptidase M50</fullName>
    </submittedName>
</protein>
<evidence type="ECO:0000313" key="2">
    <source>
        <dbReference type="Proteomes" id="UP000777774"/>
    </source>
</evidence>
<keyword evidence="2" id="KW-1185">Reference proteome</keyword>
<feature type="non-terminal residue" evidence="1">
    <location>
        <position position="1"/>
    </location>
</feature>
<evidence type="ECO:0000313" key="1">
    <source>
        <dbReference type="EMBL" id="NKY38759.1"/>
    </source>
</evidence>
<accession>A0ABX1JWR4</accession>
<organism evidence="1 2">
    <name type="scientific">Cellulomonas septica</name>
    <dbReference type="NCBI Taxonomy" id="285080"/>
    <lineage>
        <taxon>Bacteria</taxon>
        <taxon>Bacillati</taxon>
        <taxon>Actinomycetota</taxon>
        <taxon>Actinomycetes</taxon>
        <taxon>Micrococcales</taxon>
        <taxon>Cellulomonadaceae</taxon>
        <taxon>Cellulomonas</taxon>
    </lineage>
</organism>
<proteinExistence type="predicted"/>
<comment type="caution">
    <text evidence="1">The sequence shown here is derived from an EMBL/GenBank/DDBJ whole genome shotgun (WGS) entry which is preliminary data.</text>
</comment>
<name>A0ABX1JWR4_9CELL</name>
<gene>
    <name evidence="1" type="ORF">HGA02_04220</name>
</gene>
<reference evidence="1 2" key="1">
    <citation type="submission" date="2020-04" db="EMBL/GenBank/DDBJ databases">
        <title>MicrobeNet Type strains.</title>
        <authorList>
            <person name="Nicholson A.C."/>
        </authorList>
    </citation>
    <scope>NUCLEOTIDE SEQUENCE [LARGE SCALE GENOMIC DNA]</scope>
    <source>
        <strain evidence="1 2">ATCC BAA-787</strain>
    </source>
</reference>
<sequence length="45" mass="4520">GTLVGQDLLDALGRAARHTGVVVAVADGRVVGLVRVPDVVAALRS</sequence>